<evidence type="ECO:0000256" key="4">
    <source>
        <dbReference type="ARBA" id="ARBA00004406"/>
    </source>
</evidence>
<dbReference type="InterPro" id="IPR001128">
    <property type="entry name" value="Cyt_P450"/>
</dbReference>
<dbReference type="InterPro" id="IPR050196">
    <property type="entry name" value="Cytochrome_P450_Monoox"/>
</dbReference>
<dbReference type="SUPFAM" id="SSF48264">
    <property type="entry name" value="Cytochrome P450"/>
    <property type="match status" value="1"/>
</dbReference>
<evidence type="ECO:0000313" key="15">
    <source>
        <dbReference type="Proteomes" id="UP000000311"/>
    </source>
</evidence>
<dbReference type="AlphaFoldDB" id="E2AD55"/>
<accession>E2AD55</accession>
<dbReference type="Gene3D" id="1.10.630.10">
    <property type="entry name" value="Cytochrome P450"/>
    <property type="match status" value="1"/>
</dbReference>
<dbReference type="InterPro" id="IPR036396">
    <property type="entry name" value="Cyt_P450_sf"/>
</dbReference>
<dbReference type="PANTHER" id="PTHR24291:SF189">
    <property type="entry name" value="CYTOCHROME P450 4C3-RELATED"/>
    <property type="match status" value="1"/>
</dbReference>
<dbReference type="GO" id="GO:0016705">
    <property type="term" value="F:oxidoreductase activity, acting on paired donors, with incorporation or reduction of molecular oxygen"/>
    <property type="evidence" value="ECO:0007669"/>
    <property type="project" value="InterPro"/>
</dbReference>
<keyword evidence="13" id="KW-0472">Membrane</keyword>
<name>E2AD55_CAMFO</name>
<dbReference type="GO" id="GO:0005506">
    <property type="term" value="F:iron ion binding"/>
    <property type="evidence" value="ECO:0007669"/>
    <property type="project" value="InterPro"/>
</dbReference>
<keyword evidence="9" id="KW-0492">Microsome</keyword>
<dbReference type="PANTHER" id="PTHR24291">
    <property type="entry name" value="CYTOCHROME P450 FAMILY 4"/>
    <property type="match status" value="1"/>
</dbReference>
<evidence type="ECO:0000256" key="12">
    <source>
        <dbReference type="ARBA" id="ARBA00023033"/>
    </source>
</evidence>
<keyword evidence="15" id="KW-1185">Reference proteome</keyword>
<keyword evidence="12" id="KW-0503">Monooxygenase</keyword>
<proteinExistence type="inferred from homology"/>
<evidence type="ECO:0000256" key="2">
    <source>
        <dbReference type="ARBA" id="ARBA00003690"/>
    </source>
</evidence>
<evidence type="ECO:0000256" key="1">
    <source>
        <dbReference type="ARBA" id="ARBA00001971"/>
    </source>
</evidence>
<dbReference type="Proteomes" id="UP000000311">
    <property type="component" value="Unassembled WGS sequence"/>
</dbReference>
<gene>
    <name evidence="14" type="ORF">EAG_01220</name>
</gene>
<reference evidence="14 15" key="1">
    <citation type="journal article" date="2010" name="Science">
        <title>Genomic comparison of the ants Camponotus floridanus and Harpegnathos saltator.</title>
        <authorList>
            <person name="Bonasio R."/>
            <person name="Zhang G."/>
            <person name="Ye C."/>
            <person name="Mutti N.S."/>
            <person name="Fang X."/>
            <person name="Qin N."/>
            <person name="Donahue G."/>
            <person name="Yang P."/>
            <person name="Li Q."/>
            <person name="Li C."/>
            <person name="Zhang P."/>
            <person name="Huang Z."/>
            <person name="Berger S.L."/>
            <person name="Reinberg D."/>
            <person name="Wang J."/>
            <person name="Liebig J."/>
        </authorList>
    </citation>
    <scope>NUCLEOTIDE SEQUENCE [LARGE SCALE GENOMIC DNA]</scope>
    <source>
        <strain evidence="15">C129</strain>
    </source>
</reference>
<evidence type="ECO:0000256" key="3">
    <source>
        <dbReference type="ARBA" id="ARBA00004174"/>
    </source>
</evidence>
<dbReference type="EMBL" id="GL438663">
    <property type="protein sequence ID" value="EFN68649.1"/>
    <property type="molecule type" value="Genomic_DNA"/>
</dbReference>
<keyword evidence="6" id="KW-0349">Heme</keyword>
<evidence type="ECO:0000256" key="13">
    <source>
        <dbReference type="ARBA" id="ARBA00023136"/>
    </source>
</evidence>
<comment type="subcellular location">
    <subcellularLocation>
        <location evidence="4">Endoplasmic reticulum membrane</location>
        <topology evidence="4">Peripheral membrane protein</topology>
    </subcellularLocation>
    <subcellularLocation>
        <location evidence="3">Microsome membrane</location>
        <topology evidence="3">Peripheral membrane protein</topology>
    </subcellularLocation>
</comment>
<evidence type="ECO:0000256" key="9">
    <source>
        <dbReference type="ARBA" id="ARBA00022848"/>
    </source>
</evidence>
<dbReference type="InParanoid" id="E2AD55"/>
<keyword evidence="8" id="KW-0256">Endoplasmic reticulum</keyword>
<dbReference type="GO" id="GO:0020037">
    <property type="term" value="F:heme binding"/>
    <property type="evidence" value="ECO:0007669"/>
    <property type="project" value="InterPro"/>
</dbReference>
<dbReference type="Pfam" id="PF00067">
    <property type="entry name" value="p450"/>
    <property type="match status" value="1"/>
</dbReference>
<keyword evidence="7" id="KW-0479">Metal-binding</keyword>
<evidence type="ECO:0000256" key="5">
    <source>
        <dbReference type="ARBA" id="ARBA00010617"/>
    </source>
</evidence>
<evidence type="ECO:0000256" key="8">
    <source>
        <dbReference type="ARBA" id="ARBA00022824"/>
    </source>
</evidence>
<organism evidence="15">
    <name type="scientific">Camponotus floridanus</name>
    <name type="common">Florida carpenter ant</name>
    <dbReference type="NCBI Taxonomy" id="104421"/>
    <lineage>
        <taxon>Eukaryota</taxon>
        <taxon>Metazoa</taxon>
        <taxon>Ecdysozoa</taxon>
        <taxon>Arthropoda</taxon>
        <taxon>Hexapoda</taxon>
        <taxon>Insecta</taxon>
        <taxon>Pterygota</taxon>
        <taxon>Neoptera</taxon>
        <taxon>Endopterygota</taxon>
        <taxon>Hymenoptera</taxon>
        <taxon>Apocrita</taxon>
        <taxon>Aculeata</taxon>
        <taxon>Formicoidea</taxon>
        <taxon>Formicidae</taxon>
        <taxon>Formicinae</taxon>
        <taxon>Camponotus</taxon>
    </lineage>
</organism>
<evidence type="ECO:0000313" key="14">
    <source>
        <dbReference type="EMBL" id="EFN68649.1"/>
    </source>
</evidence>
<keyword evidence="11" id="KW-0408">Iron</keyword>
<comment type="function">
    <text evidence="2">May be involved in the metabolism of insect hormones and in the breakdown of synthetic insecticides.</text>
</comment>
<evidence type="ECO:0000256" key="10">
    <source>
        <dbReference type="ARBA" id="ARBA00023002"/>
    </source>
</evidence>
<sequence>MLDLLIAASRKNLLTDLDIREEVDTFMFEGHDTTAIAICFALSLLAEHKDIQDRVRTEVDAVMRENGEKLTMKSLHDLP</sequence>
<dbReference type="GO" id="GO:0005789">
    <property type="term" value="C:endoplasmic reticulum membrane"/>
    <property type="evidence" value="ECO:0007669"/>
    <property type="project" value="UniProtKB-SubCell"/>
</dbReference>
<evidence type="ECO:0000256" key="7">
    <source>
        <dbReference type="ARBA" id="ARBA00022723"/>
    </source>
</evidence>
<evidence type="ECO:0000256" key="11">
    <source>
        <dbReference type="ARBA" id="ARBA00023004"/>
    </source>
</evidence>
<protein>
    <submittedName>
        <fullName evidence="14">Cytochrome P450 4C1</fullName>
    </submittedName>
</protein>
<evidence type="ECO:0000256" key="6">
    <source>
        <dbReference type="ARBA" id="ARBA00022617"/>
    </source>
</evidence>
<comment type="cofactor">
    <cofactor evidence="1">
        <name>heme</name>
        <dbReference type="ChEBI" id="CHEBI:30413"/>
    </cofactor>
</comment>
<keyword evidence="10" id="KW-0560">Oxidoreductase</keyword>
<dbReference type="OMA" id="ANVAMKH"/>
<comment type="similarity">
    <text evidence="5">Belongs to the cytochrome P450 family.</text>
</comment>
<dbReference type="GO" id="GO:0004497">
    <property type="term" value="F:monooxygenase activity"/>
    <property type="evidence" value="ECO:0007669"/>
    <property type="project" value="UniProtKB-KW"/>
</dbReference>